<feature type="transmembrane region" description="Helical" evidence="1">
    <location>
        <begin position="87"/>
        <end position="115"/>
    </location>
</feature>
<dbReference type="AlphaFoldDB" id="A0A2T4IDL6"/>
<keyword evidence="3" id="KW-1185">Reference proteome</keyword>
<dbReference type="OrthoDB" id="5516623at2"/>
<proteinExistence type="predicted"/>
<reference evidence="2 3" key="2">
    <citation type="submission" date="2018-04" db="EMBL/GenBank/DDBJ databases">
        <title>Thauera lacus sp. nov., isolated from an saline lake in Inner Mongolia, China.</title>
        <authorList>
            <person name="Liang Q.-Y."/>
        </authorList>
    </citation>
    <scope>NUCLEOTIDE SEQUENCE [LARGE SCALE GENOMIC DNA]</scope>
    <source>
        <strain evidence="2 3">D20</strain>
    </source>
</reference>
<accession>A0A2T4IDL6</accession>
<dbReference type="RefSeq" id="WP_107494108.1">
    <property type="nucleotide sequence ID" value="NZ_PZKC01000010.1"/>
</dbReference>
<evidence type="ECO:0000313" key="2">
    <source>
        <dbReference type="EMBL" id="PTD95867.1"/>
    </source>
</evidence>
<protein>
    <recommendedName>
        <fullName evidence="4">Integral membrane protein</fullName>
    </recommendedName>
</protein>
<dbReference type="PANTHER" id="PTHR40076">
    <property type="entry name" value="MEMBRANE PROTEIN-RELATED"/>
    <property type="match status" value="1"/>
</dbReference>
<feature type="transmembrane region" description="Helical" evidence="1">
    <location>
        <begin position="162"/>
        <end position="185"/>
    </location>
</feature>
<organism evidence="2 3">
    <name type="scientific">Pseudothauera lacus</name>
    <dbReference type="NCBI Taxonomy" id="2136175"/>
    <lineage>
        <taxon>Bacteria</taxon>
        <taxon>Pseudomonadati</taxon>
        <taxon>Pseudomonadota</taxon>
        <taxon>Betaproteobacteria</taxon>
        <taxon>Rhodocyclales</taxon>
        <taxon>Zoogloeaceae</taxon>
        <taxon>Pseudothauera</taxon>
    </lineage>
</organism>
<dbReference type="PANTHER" id="PTHR40076:SF1">
    <property type="entry name" value="MEMBRANE PROTEIN"/>
    <property type="match status" value="1"/>
</dbReference>
<name>A0A2T4IDL6_9RHOO</name>
<dbReference type="InterPro" id="IPR010380">
    <property type="entry name" value="DUF975"/>
</dbReference>
<comment type="caution">
    <text evidence="2">The sequence shown here is derived from an EMBL/GenBank/DDBJ whole genome shotgun (WGS) entry which is preliminary data.</text>
</comment>
<evidence type="ECO:0008006" key="4">
    <source>
        <dbReference type="Google" id="ProtNLM"/>
    </source>
</evidence>
<dbReference type="EMBL" id="PZKC01000010">
    <property type="protein sequence ID" value="PTD95867.1"/>
    <property type="molecule type" value="Genomic_DNA"/>
</dbReference>
<reference evidence="2 3" key="1">
    <citation type="submission" date="2018-03" db="EMBL/GenBank/DDBJ databases">
        <authorList>
            <person name="Keele B.F."/>
        </authorList>
    </citation>
    <scope>NUCLEOTIDE SEQUENCE [LARGE SCALE GENOMIC DNA]</scope>
    <source>
        <strain evidence="2 3">D20</strain>
    </source>
</reference>
<dbReference type="Proteomes" id="UP000241193">
    <property type="component" value="Unassembled WGS sequence"/>
</dbReference>
<keyword evidence="1" id="KW-0472">Membrane</keyword>
<keyword evidence="1" id="KW-0812">Transmembrane</keyword>
<feature type="transmembrane region" description="Helical" evidence="1">
    <location>
        <begin position="197"/>
        <end position="216"/>
    </location>
</feature>
<feature type="transmembrane region" description="Helical" evidence="1">
    <location>
        <begin position="136"/>
        <end position="156"/>
    </location>
</feature>
<gene>
    <name evidence="2" type="ORF">C8261_12800</name>
</gene>
<feature type="transmembrane region" description="Helical" evidence="1">
    <location>
        <begin position="57"/>
        <end position="81"/>
    </location>
</feature>
<evidence type="ECO:0000256" key="1">
    <source>
        <dbReference type="SAM" id="Phobius"/>
    </source>
</evidence>
<feature type="transmembrane region" description="Helical" evidence="1">
    <location>
        <begin position="222"/>
        <end position="241"/>
    </location>
</feature>
<keyword evidence="1" id="KW-1133">Transmembrane helix</keyword>
<sequence>MSDIYAAPAANLDLPRDDDPEAGSLERGIAGDYTFTIGEVLKEAWARSEGAKLTLNLAMLAYVVIYLAAAGIAEFALTPLIEEQPLIIAIALIIFQQLFLLAIALPLAVGIFILGVRRAASAPIAVAQIFNHYHKLLSLLGANILMTIAIFIGFALLVIPGIYLAIALMFTLALVVEKSLSPLAALSASRKAVHVRWFPIAGFCLVLMLINAVAAIPLGIGLIWTVPFSVIACGVLYRRIFGCEPETLA</sequence>
<evidence type="ECO:0000313" key="3">
    <source>
        <dbReference type="Proteomes" id="UP000241193"/>
    </source>
</evidence>